<accession>S8C975</accession>
<dbReference type="PROSITE" id="PS50181">
    <property type="entry name" value="FBOX"/>
    <property type="match status" value="1"/>
</dbReference>
<gene>
    <name evidence="3" type="ORF">H072_1748</name>
</gene>
<dbReference type="InterPro" id="IPR036047">
    <property type="entry name" value="F-box-like_dom_sf"/>
</dbReference>
<comment type="caution">
    <text evidence="3">The sequence shown here is derived from an EMBL/GenBank/DDBJ whole genome shotgun (WGS) entry which is preliminary data.</text>
</comment>
<dbReference type="EMBL" id="AQGS01000055">
    <property type="protein sequence ID" value="EPS44252.1"/>
    <property type="molecule type" value="Genomic_DNA"/>
</dbReference>
<organism evidence="3 4">
    <name type="scientific">Dactylellina haptotyla (strain CBS 200.50)</name>
    <name type="common">Nematode-trapping fungus</name>
    <name type="synonym">Monacrosporium haptotylum</name>
    <dbReference type="NCBI Taxonomy" id="1284197"/>
    <lineage>
        <taxon>Eukaryota</taxon>
        <taxon>Fungi</taxon>
        <taxon>Dikarya</taxon>
        <taxon>Ascomycota</taxon>
        <taxon>Pezizomycotina</taxon>
        <taxon>Orbiliomycetes</taxon>
        <taxon>Orbiliales</taxon>
        <taxon>Orbiliaceae</taxon>
        <taxon>Dactylellina</taxon>
    </lineage>
</organism>
<dbReference type="SUPFAM" id="SSF81383">
    <property type="entry name" value="F-box domain"/>
    <property type="match status" value="1"/>
</dbReference>
<dbReference type="Proteomes" id="UP000015100">
    <property type="component" value="Unassembled WGS sequence"/>
</dbReference>
<proteinExistence type="predicted"/>
<feature type="domain" description="F-box" evidence="2">
    <location>
        <begin position="8"/>
        <end position="61"/>
    </location>
</feature>
<feature type="compositionally biased region" description="Basic and acidic residues" evidence="1">
    <location>
        <begin position="522"/>
        <end position="537"/>
    </location>
</feature>
<evidence type="ECO:0000256" key="1">
    <source>
        <dbReference type="SAM" id="MobiDB-lite"/>
    </source>
</evidence>
<evidence type="ECO:0000313" key="4">
    <source>
        <dbReference type="Proteomes" id="UP000015100"/>
    </source>
</evidence>
<dbReference type="OrthoDB" id="5348533at2759"/>
<protein>
    <recommendedName>
        <fullName evidence="2">F-box domain-containing protein</fullName>
    </recommendedName>
</protein>
<sequence>MYRPPSEPASLASLPTEIADTIYKTLTPATLACLARVSKEIYAAVQGPLYRRPVLNSYRKLQQFVQTLNKVASWDIRGDASSKKIVHLTLLIDPAREQLTTGKPLIAVLLARLVGVIARYNPDVSITLIISHSACNSQPVRSFESEQFPRITSLILDLGNEGLTTENSSSSSGSSSLDTVIPVRRHMGGRGYNNTTSGRRCQPNYQFWTRFFNGRNFPDLQRLELHHRSPRGPTYGAYDGWEGLPILFTESDTSGLAKIHRLVVNSVPEFNDAVLMAGLQHAPLLTDLQIEDCYVTYSALDKLLLHALPVLNRLVLRIPSTSRFARQVRQNLNVRNLPEENPHLCPHFRRSGKNLKYFELTAPFICRDIFLDEHEKLKLRESGHPGTLAGDESGAIVQGALDVMLVTGVLKRLRQHRETDSEVQKTAVEADSLEEDRKLLEKERLLRNRRFTIAKERWTRKIHVLDGMCCDGDTFDELVALAEVEEQGVTWNLGHQAGETASKVIDGMVHDLDYQDEFQGNGRRELSRSRTMEHDVNDDLVGQ</sequence>
<dbReference type="InterPro" id="IPR001810">
    <property type="entry name" value="F-box_dom"/>
</dbReference>
<reference evidence="3 4" key="1">
    <citation type="journal article" date="2013" name="PLoS Genet.">
        <title>Genomic mechanisms accounting for the adaptation to parasitism in nematode-trapping fungi.</title>
        <authorList>
            <person name="Meerupati T."/>
            <person name="Andersson K.M."/>
            <person name="Friman E."/>
            <person name="Kumar D."/>
            <person name="Tunlid A."/>
            <person name="Ahren D."/>
        </authorList>
    </citation>
    <scope>NUCLEOTIDE SEQUENCE [LARGE SCALE GENOMIC DNA]</scope>
    <source>
        <strain evidence="3 4">CBS 200.50</strain>
    </source>
</reference>
<dbReference type="AlphaFoldDB" id="S8C975"/>
<evidence type="ECO:0000259" key="2">
    <source>
        <dbReference type="PROSITE" id="PS50181"/>
    </source>
</evidence>
<dbReference type="eggNOG" id="ENOG502SEVP">
    <property type="taxonomic scope" value="Eukaryota"/>
</dbReference>
<name>S8C975_DACHA</name>
<keyword evidence="4" id="KW-1185">Reference proteome</keyword>
<evidence type="ECO:0000313" key="3">
    <source>
        <dbReference type="EMBL" id="EPS44252.1"/>
    </source>
</evidence>
<dbReference type="HOGENOM" id="CLU_506185_0_0_1"/>
<dbReference type="OMA" id="WTRFFNG"/>
<reference evidence="4" key="2">
    <citation type="submission" date="2013-04" db="EMBL/GenBank/DDBJ databases">
        <title>Genomic mechanisms accounting for the adaptation to parasitism in nematode-trapping fungi.</title>
        <authorList>
            <person name="Ahren D.G."/>
        </authorList>
    </citation>
    <scope>NUCLEOTIDE SEQUENCE [LARGE SCALE GENOMIC DNA]</scope>
    <source>
        <strain evidence="4">CBS 200.50</strain>
    </source>
</reference>
<feature type="region of interest" description="Disordered" evidence="1">
    <location>
        <begin position="522"/>
        <end position="543"/>
    </location>
</feature>